<accession>A0AAW0KWR7</accession>
<dbReference type="NCBIfam" id="TIGR00756">
    <property type="entry name" value="PPR"/>
    <property type="match status" value="1"/>
</dbReference>
<sequence>MQKQKYGHGNFRAALELGRVLPALSLKELMLGQRYSNDLIIYNILICSLSATGNSSLVNKILDELQEKELQANEVTYNFLVYGFSDCKDVSSTVQWLSMMISNENRPSNQSLRAVISSLCNVGDLGKALQLSQEMESRGWVHGSSIQNAIVGGLLSHDKLQEAEDMLDRMVGESPTREMYSTVINRYRLEDNLNKASELIQVMQRRDYESDLETHWSLISNFSDKDNCDSNQGFLSRLLSVSGFAGKRGSNAKG</sequence>
<dbReference type="InterPro" id="IPR011990">
    <property type="entry name" value="TPR-like_helical_dom_sf"/>
</dbReference>
<keyword evidence="2" id="KW-0677">Repeat</keyword>
<feature type="repeat" description="PPR" evidence="3">
    <location>
        <begin position="73"/>
        <end position="107"/>
    </location>
</feature>
<evidence type="ECO:0000313" key="4">
    <source>
        <dbReference type="EMBL" id="KAK7843083.1"/>
    </source>
</evidence>
<comment type="caution">
    <text evidence="4">The sequence shown here is derived from an EMBL/GenBank/DDBJ whole genome shotgun (WGS) entry which is preliminary data.</text>
</comment>
<evidence type="ECO:0000256" key="1">
    <source>
        <dbReference type="ARBA" id="ARBA00007626"/>
    </source>
</evidence>
<dbReference type="InterPro" id="IPR050667">
    <property type="entry name" value="PPR-containing_protein"/>
</dbReference>
<comment type="similarity">
    <text evidence="1">Belongs to the PPR family. P subfamily.</text>
</comment>
<dbReference type="PROSITE" id="PS51375">
    <property type="entry name" value="PPR"/>
    <property type="match status" value="2"/>
</dbReference>
<evidence type="ECO:0000256" key="3">
    <source>
        <dbReference type="PROSITE-ProRule" id="PRU00708"/>
    </source>
</evidence>
<dbReference type="Gene3D" id="1.25.40.10">
    <property type="entry name" value="Tetratricopeptide repeat domain"/>
    <property type="match status" value="2"/>
</dbReference>
<dbReference type="Proteomes" id="UP000237347">
    <property type="component" value="Unassembled WGS sequence"/>
</dbReference>
<proteinExistence type="inferred from homology"/>
<gene>
    <name evidence="4" type="ORF">CFP56_012963</name>
</gene>
<organism evidence="4 5">
    <name type="scientific">Quercus suber</name>
    <name type="common">Cork oak</name>
    <dbReference type="NCBI Taxonomy" id="58331"/>
    <lineage>
        <taxon>Eukaryota</taxon>
        <taxon>Viridiplantae</taxon>
        <taxon>Streptophyta</taxon>
        <taxon>Embryophyta</taxon>
        <taxon>Tracheophyta</taxon>
        <taxon>Spermatophyta</taxon>
        <taxon>Magnoliopsida</taxon>
        <taxon>eudicotyledons</taxon>
        <taxon>Gunneridae</taxon>
        <taxon>Pentapetalae</taxon>
        <taxon>rosids</taxon>
        <taxon>fabids</taxon>
        <taxon>Fagales</taxon>
        <taxon>Fagaceae</taxon>
        <taxon>Quercus</taxon>
    </lineage>
</organism>
<protein>
    <submittedName>
        <fullName evidence="4">Pentatricopeptide repeat-containing protein</fullName>
    </submittedName>
</protein>
<dbReference type="PANTHER" id="PTHR47939:SF6">
    <property type="entry name" value="OS03G0168400 PROTEIN"/>
    <property type="match status" value="1"/>
</dbReference>
<name>A0AAW0KWR7_QUESU</name>
<dbReference type="PANTHER" id="PTHR47939">
    <property type="entry name" value="MEMBRANE-ASSOCIATED SALT-INDUCIBLE PROTEIN-LIKE"/>
    <property type="match status" value="1"/>
</dbReference>
<evidence type="ECO:0000313" key="5">
    <source>
        <dbReference type="Proteomes" id="UP000237347"/>
    </source>
</evidence>
<reference evidence="4 5" key="1">
    <citation type="journal article" date="2018" name="Sci. Data">
        <title>The draft genome sequence of cork oak.</title>
        <authorList>
            <person name="Ramos A.M."/>
            <person name="Usie A."/>
            <person name="Barbosa P."/>
            <person name="Barros P.M."/>
            <person name="Capote T."/>
            <person name="Chaves I."/>
            <person name="Simoes F."/>
            <person name="Abreu I."/>
            <person name="Carrasquinho I."/>
            <person name="Faro C."/>
            <person name="Guimaraes J.B."/>
            <person name="Mendonca D."/>
            <person name="Nobrega F."/>
            <person name="Rodrigues L."/>
            <person name="Saibo N.J.M."/>
            <person name="Varela M.C."/>
            <person name="Egas C."/>
            <person name="Matos J."/>
            <person name="Miguel C.M."/>
            <person name="Oliveira M.M."/>
            <person name="Ricardo C.P."/>
            <person name="Goncalves S."/>
        </authorList>
    </citation>
    <scope>NUCLEOTIDE SEQUENCE [LARGE SCALE GENOMIC DNA]</scope>
    <source>
        <strain evidence="5">cv. HL8</strain>
    </source>
</reference>
<dbReference type="EMBL" id="PKMF04000210">
    <property type="protein sequence ID" value="KAK7843083.1"/>
    <property type="molecule type" value="Genomic_DNA"/>
</dbReference>
<keyword evidence="5" id="KW-1185">Reference proteome</keyword>
<feature type="repeat" description="PPR" evidence="3">
    <location>
        <begin position="108"/>
        <end position="142"/>
    </location>
</feature>
<dbReference type="Pfam" id="PF01535">
    <property type="entry name" value="PPR"/>
    <property type="match status" value="3"/>
</dbReference>
<dbReference type="AlphaFoldDB" id="A0AAW0KWR7"/>
<evidence type="ECO:0000256" key="2">
    <source>
        <dbReference type="ARBA" id="ARBA00022737"/>
    </source>
</evidence>
<dbReference type="InterPro" id="IPR002885">
    <property type="entry name" value="PPR_rpt"/>
</dbReference>
<dbReference type="Pfam" id="PF13041">
    <property type="entry name" value="PPR_2"/>
    <property type="match status" value="1"/>
</dbReference>